<dbReference type="InterPro" id="IPR037185">
    <property type="entry name" value="EmrE-like"/>
</dbReference>
<keyword evidence="2" id="KW-1003">Cell membrane</keyword>
<evidence type="ECO:0000256" key="11">
    <source>
        <dbReference type="SAM" id="Phobius"/>
    </source>
</evidence>
<dbReference type="GO" id="GO:0022857">
    <property type="term" value="F:transmembrane transporter activity"/>
    <property type="evidence" value="ECO:0007669"/>
    <property type="project" value="InterPro"/>
</dbReference>
<gene>
    <name evidence="13" type="ORF">GA0061080_100328</name>
</gene>
<keyword evidence="6 11" id="KW-0812">Transmembrane</keyword>
<sequence>MSPLVIILWVSNICFDTLGQVAFKFAAIAPNNRDGWYYWLDLAKNKWIWVGIIAYVAEFLLWLAFLTLVPLSQGVLLASFNIITIMLVGRVIFKELLTIYRLIGMLLITAGVIFVGMS</sequence>
<dbReference type="OrthoDB" id="8612348at2"/>
<feature type="transmembrane region" description="Helical" evidence="11">
    <location>
        <begin position="6"/>
        <end position="26"/>
    </location>
</feature>
<dbReference type="InterPro" id="IPR000390">
    <property type="entry name" value="Small_drug/metabolite_transptr"/>
</dbReference>
<evidence type="ECO:0000256" key="1">
    <source>
        <dbReference type="ARBA" id="ARBA00004651"/>
    </source>
</evidence>
<evidence type="ECO:0000256" key="7">
    <source>
        <dbReference type="ARBA" id="ARBA00022985"/>
    </source>
</evidence>
<organism evidence="13 14">
    <name type="scientific">Gilliamella intestini</name>
    <dbReference type="NCBI Taxonomy" id="1798183"/>
    <lineage>
        <taxon>Bacteria</taxon>
        <taxon>Pseudomonadati</taxon>
        <taxon>Pseudomonadota</taxon>
        <taxon>Gammaproteobacteria</taxon>
        <taxon>Orbales</taxon>
        <taxon>Orbaceae</taxon>
        <taxon>Gilliamella</taxon>
    </lineage>
</organism>
<comment type="subcellular location">
    <subcellularLocation>
        <location evidence="1">Cell membrane</location>
        <topology evidence="1">Multi-pass membrane protein</topology>
    </subcellularLocation>
</comment>
<dbReference type="AlphaFoldDB" id="A0A1C3Z5N7"/>
<dbReference type="GO" id="GO:0009245">
    <property type="term" value="P:lipid A biosynthetic process"/>
    <property type="evidence" value="ECO:0007669"/>
    <property type="project" value="UniProtKB-KW"/>
</dbReference>
<evidence type="ECO:0000256" key="6">
    <source>
        <dbReference type="ARBA" id="ARBA00022692"/>
    </source>
</evidence>
<feature type="domain" description="EamA" evidence="12">
    <location>
        <begin position="46"/>
        <end position="116"/>
    </location>
</feature>
<keyword evidence="4" id="KW-0997">Cell inner membrane</keyword>
<accession>A0A1C3Z5N7</accession>
<evidence type="ECO:0000256" key="2">
    <source>
        <dbReference type="ARBA" id="ARBA00022475"/>
    </source>
</evidence>
<evidence type="ECO:0000256" key="9">
    <source>
        <dbReference type="ARBA" id="ARBA00023098"/>
    </source>
</evidence>
<dbReference type="Gene3D" id="1.10.3730.20">
    <property type="match status" value="1"/>
</dbReference>
<feature type="transmembrane region" description="Helical" evidence="11">
    <location>
        <begin position="75"/>
        <end position="93"/>
    </location>
</feature>
<evidence type="ECO:0000259" key="12">
    <source>
        <dbReference type="Pfam" id="PF00892"/>
    </source>
</evidence>
<evidence type="ECO:0000256" key="3">
    <source>
        <dbReference type="ARBA" id="ARBA00022516"/>
    </source>
</evidence>
<evidence type="ECO:0000256" key="4">
    <source>
        <dbReference type="ARBA" id="ARBA00022519"/>
    </source>
</evidence>
<dbReference type="GO" id="GO:0009103">
    <property type="term" value="P:lipopolysaccharide biosynthetic process"/>
    <property type="evidence" value="ECO:0007669"/>
    <property type="project" value="UniProtKB-KW"/>
</dbReference>
<feature type="transmembrane region" description="Helical" evidence="11">
    <location>
        <begin position="47"/>
        <end position="69"/>
    </location>
</feature>
<feature type="transmembrane region" description="Helical" evidence="11">
    <location>
        <begin position="100"/>
        <end position="117"/>
    </location>
</feature>
<keyword evidence="14" id="KW-1185">Reference proteome</keyword>
<keyword evidence="7" id="KW-0448">Lipopolysaccharide biosynthesis</keyword>
<keyword evidence="9" id="KW-0443">Lipid metabolism</keyword>
<dbReference type="RefSeq" id="WP_065635406.1">
    <property type="nucleotide sequence ID" value="NZ_FMBA01000003.1"/>
</dbReference>
<keyword evidence="10 11" id="KW-0472">Membrane</keyword>
<proteinExistence type="predicted"/>
<evidence type="ECO:0000256" key="8">
    <source>
        <dbReference type="ARBA" id="ARBA00022989"/>
    </source>
</evidence>
<keyword evidence="5" id="KW-0441">Lipid A biosynthesis</keyword>
<evidence type="ECO:0000256" key="10">
    <source>
        <dbReference type="ARBA" id="ARBA00023136"/>
    </source>
</evidence>
<dbReference type="SUPFAM" id="SSF103481">
    <property type="entry name" value="Multidrug resistance efflux transporter EmrE"/>
    <property type="match status" value="1"/>
</dbReference>
<dbReference type="Pfam" id="PF00892">
    <property type="entry name" value="EamA"/>
    <property type="match status" value="1"/>
</dbReference>
<evidence type="ECO:0000313" key="14">
    <source>
        <dbReference type="Proteomes" id="UP000199698"/>
    </source>
</evidence>
<dbReference type="EMBL" id="FMBA01000003">
    <property type="protein sequence ID" value="SCB77701.1"/>
    <property type="molecule type" value="Genomic_DNA"/>
</dbReference>
<dbReference type="PANTHER" id="PTHR30561">
    <property type="entry name" value="SMR FAMILY PROTON-DEPENDENT DRUG EFFLUX TRANSPORTER SUGE"/>
    <property type="match status" value="1"/>
</dbReference>
<dbReference type="InterPro" id="IPR000620">
    <property type="entry name" value="EamA_dom"/>
</dbReference>
<dbReference type="Proteomes" id="UP000199698">
    <property type="component" value="Unassembled WGS sequence"/>
</dbReference>
<dbReference type="GO" id="GO:0005886">
    <property type="term" value="C:plasma membrane"/>
    <property type="evidence" value="ECO:0007669"/>
    <property type="project" value="UniProtKB-SubCell"/>
</dbReference>
<name>A0A1C3Z5N7_9GAMM</name>
<evidence type="ECO:0000313" key="13">
    <source>
        <dbReference type="EMBL" id="SCB77701.1"/>
    </source>
</evidence>
<dbReference type="PANTHER" id="PTHR30561:SF9">
    <property type="entry name" value="4-AMINO-4-DEOXY-L-ARABINOSE-PHOSPHOUNDECAPRENOL FLIPPASE SUBUNIT ARNF-RELATED"/>
    <property type="match status" value="1"/>
</dbReference>
<dbReference type="STRING" id="1798183.GA0061080_100328"/>
<evidence type="ECO:0000256" key="5">
    <source>
        <dbReference type="ARBA" id="ARBA00022556"/>
    </source>
</evidence>
<keyword evidence="3" id="KW-0444">Lipid biosynthesis</keyword>
<protein>
    <submittedName>
        <fullName evidence="13">EamA-like transporter family protein</fullName>
    </submittedName>
</protein>
<reference evidence="14" key="1">
    <citation type="submission" date="2016-08" db="EMBL/GenBank/DDBJ databases">
        <authorList>
            <person name="Varghese N."/>
            <person name="Submissions Spin"/>
        </authorList>
    </citation>
    <scope>NUCLEOTIDE SEQUENCE [LARGE SCALE GENOMIC DNA]</scope>
    <source>
        <strain evidence="14">R-53144</strain>
    </source>
</reference>
<keyword evidence="8 11" id="KW-1133">Transmembrane helix</keyword>